<proteinExistence type="predicted"/>
<evidence type="ECO:0000313" key="2">
    <source>
        <dbReference type="Proteomes" id="UP001162501"/>
    </source>
</evidence>
<reference evidence="1" key="2">
    <citation type="submission" date="2025-03" db="EMBL/GenBank/DDBJ databases">
        <authorList>
            <consortium name="ELIXIR-Norway"/>
            <consortium name="Elixir Norway"/>
        </authorList>
    </citation>
    <scope>NUCLEOTIDE SEQUENCE</scope>
</reference>
<gene>
    <name evidence="1" type="ORF">MRATA1EN22A_LOCUS4592</name>
</gene>
<dbReference type="EMBL" id="OX596097">
    <property type="protein sequence ID" value="CAM9585539.1"/>
    <property type="molecule type" value="Genomic_DNA"/>
</dbReference>
<reference evidence="1" key="1">
    <citation type="submission" date="2023-05" db="EMBL/GenBank/DDBJ databases">
        <authorList>
            <consortium name="ELIXIR-Norway"/>
        </authorList>
    </citation>
    <scope>NUCLEOTIDE SEQUENCE</scope>
</reference>
<name>A0AC59YCR3_RANTA</name>
<dbReference type="Proteomes" id="UP001162501">
    <property type="component" value="Chromosome 13"/>
</dbReference>
<organism evidence="1 2">
    <name type="scientific">Rangifer tarandus platyrhynchus</name>
    <name type="common">Svalbard reindeer</name>
    <dbReference type="NCBI Taxonomy" id="3082113"/>
    <lineage>
        <taxon>Eukaryota</taxon>
        <taxon>Metazoa</taxon>
        <taxon>Chordata</taxon>
        <taxon>Craniata</taxon>
        <taxon>Vertebrata</taxon>
        <taxon>Euteleostomi</taxon>
        <taxon>Mammalia</taxon>
        <taxon>Eutheria</taxon>
        <taxon>Laurasiatheria</taxon>
        <taxon>Artiodactyla</taxon>
        <taxon>Ruminantia</taxon>
        <taxon>Pecora</taxon>
        <taxon>Cervidae</taxon>
        <taxon>Odocoileinae</taxon>
        <taxon>Rangifer</taxon>
    </lineage>
</organism>
<evidence type="ECO:0000313" key="1">
    <source>
        <dbReference type="EMBL" id="CAM9585539.1"/>
    </source>
</evidence>
<sequence length="687" mass="75957">MQSPWGRVVWRRRVEVKKLLLEHLELLVSRYVPSLQMTVERHQARSPASMTSELEVLRALRLLFEHHKALDEKLREELRRTLQRCSSLEEELSTKHREVQSQREQDWESAQQTRVVATMAQDFESDEDVSDGEGDRVTLFSSAGQLPPSGQADADTLPVMPREQLDSISEETRWIQEEESTEQRAEETESRAGRARLGSLRRFESLSSLNLCPASSLASSCPPSRAPSPPRRRRCSLAHEGDRLGIMTAVQSQREQDWESAQQTRVVATMAQDFESDEDVSDGEGDRVTLFSSAGQLPPSGQADADTLPVMPREQLDSISEETRWIQEEESTEQRAEETESRAGRARLGSLRRFESLSSLNLCPASSLASSCPPSRAPSPPRRRRCSLAHEGDRLGIMTAVQSQREQDWESAQQTRVVATMAQDFESDEDVSDGEGDRVTLFSSAGQLPPSGQADADTLPVMPREQLDTISEETWWIQEEESTEQRAEETESRPGRARLGSLRRFESLSSLNLCPASSLASSCPPSRAPSPPRRRRRSLAHEGDRLGIMTALPALMEEVEDDKTAIQCEASSPASPQSLWLDRLHTGVLRAASPEDVRDTCKPPPAELPSSARQHSMEGTCGLLCSSSPATAGDGHPAEDGPGGNPSSSTISQDSLHKAPKKGIKSCIGRLFGKKEKGQPGHPARRP</sequence>
<protein>
    <submittedName>
        <fullName evidence="1">Uncharacterized protein</fullName>
    </submittedName>
</protein>
<accession>A0AC59YCR3</accession>